<dbReference type="GO" id="GO:0071028">
    <property type="term" value="P:nuclear mRNA surveillance"/>
    <property type="evidence" value="ECO:0007669"/>
    <property type="project" value="TreeGrafter"/>
</dbReference>
<dbReference type="SUPFAM" id="SSF54211">
    <property type="entry name" value="Ribosomal protein S5 domain 2-like"/>
    <property type="match status" value="1"/>
</dbReference>
<dbReference type="Gene3D" id="3.30.230.70">
    <property type="entry name" value="GHMP Kinase, N-terminal domain"/>
    <property type="match status" value="1"/>
</dbReference>
<keyword evidence="5" id="KW-0539">Nucleus</keyword>
<dbReference type="GO" id="GO:0003723">
    <property type="term" value="F:RNA binding"/>
    <property type="evidence" value="ECO:0007669"/>
    <property type="project" value="TreeGrafter"/>
</dbReference>
<keyword evidence="9" id="KW-1185">Reference proteome</keyword>
<comment type="similarity">
    <text evidence="2">Belongs to the RNase PH family.</text>
</comment>
<dbReference type="GO" id="GO:0016075">
    <property type="term" value="P:rRNA catabolic process"/>
    <property type="evidence" value="ECO:0007669"/>
    <property type="project" value="TreeGrafter"/>
</dbReference>
<keyword evidence="8" id="KW-0687">Ribonucleoprotein</keyword>
<dbReference type="GO" id="GO:0071051">
    <property type="term" value="P:poly(A)-dependent snoRNA 3'-end processing"/>
    <property type="evidence" value="ECO:0007669"/>
    <property type="project" value="TreeGrafter"/>
</dbReference>
<comment type="caution">
    <text evidence="8">The sequence shown here is derived from an EMBL/GenBank/DDBJ whole genome shotgun (WGS) entry which is preliminary data.</text>
</comment>
<dbReference type="OrthoDB" id="27298at2759"/>
<sequence length="226" mass="24808">MANRADKRSFSTIRPISISQSLLSRDGSASFSFGKTKVLCSVNGPAEVKLRDEKLDKATIDVVVRPLVGTPGTKDKTHEYILRSAFESVIQSGLHPRTQIQIVSQVMMDDGSIIAAAINATTMALIDAGIPMKDIVAAVSCVINKEDQILLDPTAQEMENVKSIHTFAFDKSSSSLLFCESLGLFTDDQYFNCYELCNVAAGRIFEEIRGAITNKLQEYQGYQTEL</sequence>
<dbReference type="GO" id="GO:0005730">
    <property type="term" value="C:nucleolus"/>
    <property type="evidence" value="ECO:0007669"/>
    <property type="project" value="TreeGrafter"/>
</dbReference>
<feature type="domain" description="Exoribonuclease phosphorolytic" evidence="7">
    <location>
        <begin position="134"/>
        <end position="196"/>
    </location>
</feature>
<dbReference type="InterPro" id="IPR020568">
    <property type="entry name" value="Ribosomal_Su5_D2-typ_SF"/>
</dbReference>
<evidence type="ECO:0000256" key="1">
    <source>
        <dbReference type="ARBA" id="ARBA00004123"/>
    </source>
</evidence>
<dbReference type="GO" id="GO:0006364">
    <property type="term" value="P:rRNA processing"/>
    <property type="evidence" value="ECO:0007669"/>
    <property type="project" value="UniProtKB-KW"/>
</dbReference>
<dbReference type="GO" id="GO:0005840">
    <property type="term" value="C:ribosome"/>
    <property type="evidence" value="ECO:0007669"/>
    <property type="project" value="UniProtKB-KW"/>
</dbReference>
<dbReference type="InterPro" id="IPR015847">
    <property type="entry name" value="ExoRNase_PH_dom2"/>
</dbReference>
<dbReference type="InterPro" id="IPR001247">
    <property type="entry name" value="ExoRNase_PH_dom1"/>
</dbReference>
<dbReference type="CDD" id="cd11372">
    <property type="entry name" value="RNase_PH_RRP46"/>
    <property type="match status" value="1"/>
</dbReference>
<keyword evidence="3" id="KW-0698">rRNA processing</keyword>
<dbReference type="PANTHER" id="PTHR11953">
    <property type="entry name" value="EXOSOME COMPLEX COMPONENT"/>
    <property type="match status" value="1"/>
</dbReference>
<dbReference type="Pfam" id="PF01138">
    <property type="entry name" value="RNase_PH"/>
    <property type="match status" value="1"/>
</dbReference>
<name>A0A397T0H4_9GLOM</name>
<keyword evidence="8" id="KW-0689">Ribosomal protein</keyword>
<feature type="domain" description="Exoribonuclease phosphorolytic" evidence="6">
    <location>
        <begin position="13"/>
        <end position="131"/>
    </location>
</feature>
<dbReference type="InterPro" id="IPR036345">
    <property type="entry name" value="ExoRNase_PH_dom2_sf"/>
</dbReference>
<comment type="subcellular location">
    <subcellularLocation>
        <location evidence="1">Nucleus</location>
    </subcellularLocation>
</comment>
<evidence type="ECO:0000259" key="6">
    <source>
        <dbReference type="Pfam" id="PF01138"/>
    </source>
</evidence>
<dbReference type="Pfam" id="PF03725">
    <property type="entry name" value="RNase_PH_C"/>
    <property type="match status" value="1"/>
</dbReference>
<proteinExistence type="inferred from homology"/>
<dbReference type="InterPro" id="IPR050080">
    <property type="entry name" value="RNase_PH"/>
</dbReference>
<dbReference type="STRING" id="658196.A0A397T0H4"/>
<evidence type="ECO:0000313" key="8">
    <source>
        <dbReference type="EMBL" id="RIA90819.1"/>
    </source>
</evidence>
<gene>
    <name evidence="8" type="ORF">C1645_769016</name>
</gene>
<dbReference type="Proteomes" id="UP000265703">
    <property type="component" value="Unassembled WGS sequence"/>
</dbReference>
<evidence type="ECO:0000256" key="2">
    <source>
        <dbReference type="ARBA" id="ARBA00006678"/>
    </source>
</evidence>
<organism evidence="8 9">
    <name type="scientific">Glomus cerebriforme</name>
    <dbReference type="NCBI Taxonomy" id="658196"/>
    <lineage>
        <taxon>Eukaryota</taxon>
        <taxon>Fungi</taxon>
        <taxon>Fungi incertae sedis</taxon>
        <taxon>Mucoromycota</taxon>
        <taxon>Glomeromycotina</taxon>
        <taxon>Glomeromycetes</taxon>
        <taxon>Glomerales</taxon>
        <taxon>Glomeraceae</taxon>
        <taxon>Glomus</taxon>
    </lineage>
</organism>
<evidence type="ECO:0000256" key="3">
    <source>
        <dbReference type="ARBA" id="ARBA00022552"/>
    </source>
</evidence>
<dbReference type="GO" id="GO:0000176">
    <property type="term" value="C:nuclear exosome (RNase complex)"/>
    <property type="evidence" value="ECO:0007669"/>
    <property type="project" value="TreeGrafter"/>
</dbReference>
<evidence type="ECO:0000256" key="4">
    <source>
        <dbReference type="ARBA" id="ARBA00022835"/>
    </source>
</evidence>
<reference evidence="8 9" key="1">
    <citation type="submission" date="2018-06" db="EMBL/GenBank/DDBJ databases">
        <title>Comparative genomics reveals the genomic features of Rhizophagus irregularis, R. cerebriforme, R. diaphanum and Gigaspora rosea, and their symbiotic lifestyle signature.</title>
        <authorList>
            <person name="Morin E."/>
            <person name="San Clemente H."/>
            <person name="Chen E.C.H."/>
            <person name="De La Providencia I."/>
            <person name="Hainaut M."/>
            <person name="Kuo A."/>
            <person name="Kohler A."/>
            <person name="Murat C."/>
            <person name="Tang N."/>
            <person name="Roy S."/>
            <person name="Loubradou J."/>
            <person name="Henrissat B."/>
            <person name="Grigoriev I.V."/>
            <person name="Corradi N."/>
            <person name="Roux C."/>
            <person name="Martin F.M."/>
        </authorList>
    </citation>
    <scope>NUCLEOTIDE SEQUENCE [LARGE SCALE GENOMIC DNA]</scope>
    <source>
        <strain evidence="8 9">DAOM 227022</strain>
    </source>
</reference>
<evidence type="ECO:0000259" key="7">
    <source>
        <dbReference type="Pfam" id="PF03725"/>
    </source>
</evidence>
<dbReference type="AlphaFoldDB" id="A0A397T0H4"/>
<keyword evidence="4" id="KW-0271">Exosome</keyword>
<evidence type="ECO:0000256" key="5">
    <source>
        <dbReference type="ARBA" id="ARBA00023242"/>
    </source>
</evidence>
<evidence type="ECO:0000313" key="9">
    <source>
        <dbReference type="Proteomes" id="UP000265703"/>
    </source>
</evidence>
<dbReference type="SUPFAM" id="SSF55666">
    <property type="entry name" value="Ribonuclease PH domain 2-like"/>
    <property type="match status" value="1"/>
</dbReference>
<dbReference type="GO" id="GO:0034475">
    <property type="term" value="P:U4 snRNA 3'-end processing"/>
    <property type="evidence" value="ECO:0007669"/>
    <property type="project" value="TreeGrafter"/>
</dbReference>
<dbReference type="GO" id="GO:0000177">
    <property type="term" value="C:cytoplasmic exosome (RNase complex)"/>
    <property type="evidence" value="ECO:0007669"/>
    <property type="project" value="TreeGrafter"/>
</dbReference>
<dbReference type="InterPro" id="IPR027408">
    <property type="entry name" value="PNPase/RNase_PH_dom_sf"/>
</dbReference>
<protein>
    <submittedName>
        <fullName evidence="8">Ribosomal protein S5 domain 2-type protein</fullName>
    </submittedName>
</protein>
<accession>A0A397T0H4</accession>
<dbReference type="EMBL" id="QKYT01000170">
    <property type="protein sequence ID" value="RIA90819.1"/>
    <property type="molecule type" value="Genomic_DNA"/>
</dbReference>
<dbReference type="PANTHER" id="PTHR11953:SF1">
    <property type="entry name" value="EXOSOME COMPLEX COMPONENT RRP46"/>
    <property type="match status" value="1"/>
</dbReference>